<dbReference type="SMART" id="SM00487">
    <property type="entry name" value="DEXDc"/>
    <property type="match status" value="1"/>
</dbReference>
<dbReference type="AlphaFoldDB" id="A0A143PJE0"/>
<dbReference type="PROSITE" id="PS51192">
    <property type="entry name" value="HELICASE_ATP_BIND_1"/>
    <property type="match status" value="1"/>
</dbReference>
<name>A0A143PJE0_LUTPR</name>
<proteinExistence type="predicted"/>
<dbReference type="InterPro" id="IPR014001">
    <property type="entry name" value="Helicase_ATP-bd"/>
</dbReference>
<dbReference type="Gene3D" id="3.40.960.10">
    <property type="entry name" value="VSR Endonuclease"/>
    <property type="match status" value="1"/>
</dbReference>
<dbReference type="InterPro" id="IPR050742">
    <property type="entry name" value="Helicase_Restrict-Modif_Enz"/>
</dbReference>
<dbReference type="InterPro" id="IPR007569">
    <property type="entry name" value="DUF559"/>
</dbReference>
<dbReference type="GO" id="GO:0005524">
    <property type="term" value="F:ATP binding"/>
    <property type="evidence" value="ECO:0007669"/>
    <property type="project" value="InterPro"/>
</dbReference>
<dbReference type="CDD" id="cd18785">
    <property type="entry name" value="SF2_C"/>
    <property type="match status" value="1"/>
</dbReference>
<evidence type="ECO:0000259" key="2">
    <source>
        <dbReference type="PROSITE" id="PS51192"/>
    </source>
</evidence>
<organism evidence="3 4">
    <name type="scientific">Luteitalea pratensis</name>
    <dbReference type="NCBI Taxonomy" id="1855912"/>
    <lineage>
        <taxon>Bacteria</taxon>
        <taxon>Pseudomonadati</taxon>
        <taxon>Acidobacteriota</taxon>
        <taxon>Vicinamibacteria</taxon>
        <taxon>Vicinamibacterales</taxon>
        <taxon>Vicinamibacteraceae</taxon>
        <taxon>Luteitalea</taxon>
    </lineage>
</organism>
<dbReference type="STRING" id="1855912.LuPra_01370"/>
<feature type="domain" description="Helicase ATP-binding" evidence="2">
    <location>
        <begin position="428"/>
        <end position="564"/>
    </location>
</feature>
<evidence type="ECO:0000313" key="3">
    <source>
        <dbReference type="EMBL" id="AMY08178.1"/>
    </source>
</evidence>
<gene>
    <name evidence="3" type="ORF">LuPra_01370</name>
</gene>
<dbReference type="Gene3D" id="3.40.50.300">
    <property type="entry name" value="P-loop containing nucleotide triphosphate hydrolases"/>
    <property type="match status" value="2"/>
</dbReference>
<evidence type="ECO:0000313" key="4">
    <source>
        <dbReference type="Proteomes" id="UP000076079"/>
    </source>
</evidence>
<dbReference type="CDD" id="cd17926">
    <property type="entry name" value="DEXHc_RE"/>
    <property type="match status" value="1"/>
</dbReference>
<dbReference type="PANTHER" id="PTHR47396:SF1">
    <property type="entry name" value="ATP-DEPENDENT HELICASE IRC3-RELATED"/>
    <property type="match status" value="1"/>
</dbReference>
<dbReference type="EMBL" id="CP015136">
    <property type="protein sequence ID" value="AMY08178.1"/>
    <property type="molecule type" value="Genomic_DNA"/>
</dbReference>
<dbReference type="GO" id="GO:0003677">
    <property type="term" value="F:DNA binding"/>
    <property type="evidence" value="ECO:0007669"/>
    <property type="project" value="InterPro"/>
</dbReference>
<sequence>MGRKRIAPPSVMAMESNTPRADARVAVDRLAPASAKIAVFRSLFRGRDDVYPRRFESRKTGRSGYAPACAHEWVRGICEKPRIKCAECAHRRFLPVTDEVIRWHLSGQDAAGQPFVAGVYPLLLDETCFFLAADFDKTTWRDDALAYANACRALDVPAAIERSRSGQGAHVWIFFDEALPAALARRLGTHLLTEAMESRPDMGFDSYDRLFPNQDTLPKGGFGNLIALPLQRQPRALGHTVFLTDDLEPVADQWAYLARVRKAPRTRVEAVVQNAERHGRVIGVRLPPEDEDEATPWTAPPSKRRGSTAVAGTLPATLELILANQVYVAKDALPPGLRNHLLRLAAFQNPEFYKAQAMRLSTHDTPRVIACAEDHAQHIALPRGCLDDVRQLLDGLGVRATVRDERRRGGPLDVAFQGELRPEQRAAATAMIAHDTGVLAATTAFGKTVVAAWLIAQRRVNTLVLVHRRQLQDQWVERLSAFLAIEPKSIGRIGGGMNRPTGLLDVALIQSLARKGVVDDRVADYGHVIVDECHHLSAHSFEQVVRQAKARYVVGLSATVARKDGHHPIITMQCGPVRHHVSARAQAAARPFEHYVRVQPTSFRSARPPDTDKRVEFHTLYQELVEDGTRNRRICEDVLEAVRMGRSPLLLTERNDHLDRLERDLGSHVEHLVVLRAGMRKKQRRALMERLAAIPHDAPRVILATGKYIGEGFDDARLDTLFLTLPVSWRGTIAQYAGRLHRLADGKREVQIFDYADLDVPMLARMFDRRCRGYEAVGYTVLLPASAIPGWPGDVVLPSDPVWKRDYSGSVRRLVRDGVDTPLASLFVHAARDVSADAEGADRARSATEAFLYRRLQSLPETRGRFTVNESLPVAFDGMARLEVDLLCTDARVAVELDGAQHLADPVAYRRDRRKDRLLQESGYLVLRFLAEDVGKELDTVLDDILRALAARRDPEA</sequence>
<dbReference type="KEGG" id="abac:LuPra_01370"/>
<dbReference type="InterPro" id="IPR006935">
    <property type="entry name" value="Helicase/UvrB_N"/>
</dbReference>
<dbReference type="SUPFAM" id="SSF52540">
    <property type="entry name" value="P-loop containing nucleoside triphosphate hydrolases"/>
    <property type="match status" value="2"/>
</dbReference>
<evidence type="ECO:0000256" key="1">
    <source>
        <dbReference type="SAM" id="MobiDB-lite"/>
    </source>
</evidence>
<feature type="region of interest" description="Disordered" evidence="1">
    <location>
        <begin position="288"/>
        <end position="308"/>
    </location>
</feature>
<dbReference type="InterPro" id="IPR054347">
    <property type="entry name" value="TOTE_primase"/>
</dbReference>
<dbReference type="InterPro" id="IPR027417">
    <property type="entry name" value="P-loop_NTPase"/>
</dbReference>
<reference evidence="3 4" key="1">
    <citation type="journal article" date="2016" name="Genome Announc.">
        <title>First Complete Genome Sequence of a Subdivision 6 Acidobacterium Strain.</title>
        <authorList>
            <person name="Huang S."/>
            <person name="Vieira S."/>
            <person name="Bunk B."/>
            <person name="Riedel T."/>
            <person name="Sproer C."/>
            <person name="Overmann J."/>
        </authorList>
    </citation>
    <scope>NUCLEOTIDE SEQUENCE [LARGE SCALE GENOMIC DNA]</scope>
    <source>
        <strain evidence="4">DSM 100886 HEG_-6_39</strain>
    </source>
</reference>
<dbReference type="PANTHER" id="PTHR47396">
    <property type="entry name" value="TYPE I RESTRICTION ENZYME ECOKI R PROTEIN"/>
    <property type="match status" value="1"/>
</dbReference>
<dbReference type="InterPro" id="IPR011335">
    <property type="entry name" value="Restrct_endonuc-II-like"/>
</dbReference>
<dbReference type="GO" id="GO:0005829">
    <property type="term" value="C:cytosol"/>
    <property type="evidence" value="ECO:0007669"/>
    <property type="project" value="TreeGrafter"/>
</dbReference>
<protein>
    <submittedName>
        <fullName evidence="3">UvsW helicase</fullName>
    </submittedName>
</protein>
<dbReference type="GO" id="GO:0016787">
    <property type="term" value="F:hydrolase activity"/>
    <property type="evidence" value="ECO:0007669"/>
    <property type="project" value="InterPro"/>
</dbReference>
<dbReference type="SUPFAM" id="SSF52980">
    <property type="entry name" value="Restriction endonuclease-like"/>
    <property type="match status" value="1"/>
</dbReference>
<dbReference type="Pfam" id="PF04851">
    <property type="entry name" value="ResIII"/>
    <property type="match status" value="1"/>
</dbReference>
<dbReference type="Proteomes" id="UP000076079">
    <property type="component" value="Chromosome"/>
</dbReference>
<dbReference type="Pfam" id="PF22548">
    <property type="entry name" value="AEP-TOTE"/>
    <property type="match status" value="1"/>
</dbReference>
<reference evidence="4" key="2">
    <citation type="submission" date="2016-04" db="EMBL/GenBank/DDBJ databases">
        <title>First Complete Genome Sequence of a Subdivision 6 Acidobacterium.</title>
        <authorList>
            <person name="Huang S."/>
            <person name="Vieira S."/>
            <person name="Bunk B."/>
            <person name="Riedel T."/>
            <person name="Sproeer C."/>
            <person name="Overmann J."/>
        </authorList>
    </citation>
    <scope>NUCLEOTIDE SEQUENCE [LARGE SCALE GENOMIC DNA]</scope>
    <source>
        <strain evidence="4">DSM 100886 HEG_-6_39</strain>
    </source>
</reference>
<keyword evidence="3" id="KW-0547">Nucleotide-binding</keyword>
<dbReference type="Pfam" id="PF04480">
    <property type="entry name" value="DUF559"/>
    <property type="match status" value="1"/>
</dbReference>
<keyword evidence="3" id="KW-0378">Hydrolase</keyword>
<keyword evidence="4" id="KW-1185">Reference proteome</keyword>
<dbReference type="PATRIC" id="fig|1813736.3.peg.1421"/>
<dbReference type="GO" id="GO:0004386">
    <property type="term" value="F:helicase activity"/>
    <property type="evidence" value="ECO:0007669"/>
    <property type="project" value="UniProtKB-KW"/>
</dbReference>
<accession>A0A143PJE0</accession>
<keyword evidence="3" id="KW-0067">ATP-binding</keyword>
<keyword evidence="3" id="KW-0347">Helicase</keyword>